<evidence type="ECO:0000256" key="4">
    <source>
        <dbReference type="ARBA" id="ARBA00023136"/>
    </source>
</evidence>
<feature type="region of interest" description="Disordered" evidence="5">
    <location>
        <begin position="33"/>
        <end position="52"/>
    </location>
</feature>
<dbReference type="PANTHER" id="PTHR43310:SF1">
    <property type="entry name" value="SULFATE TRANSPORTER YBAR-RELATED"/>
    <property type="match status" value="1"/>
</dbReference>
<keyword evidence="2 6" id="KW-0812">Transmembrane</keyword>
<proteinExistence type="predicted"/>
<evidence type="ECO:0000256" key="3">
    <source>
        <dbReference type="ARBA" id="ARBA00022989"/>
    </source>
</evidence>
<dbReference type="Gene3D" id="3.30.750.24">
    <property type="entry name" value="STAS domain"/>
    <property type="match status" value="1"/>
</dbReference>
<feature type="transmembrane region" description="Helical" evidence="6">
    <location>
        <begin position="180"/>
        <end position="197"/>
    </location>
</feature>
<accession>A0A8J5XWL4</accession>
<dbReference type="InterPro" id="IPR052706">
    <property type="entry name" value="Membrane-Transporter-like"/>
</dbReference>
<comment type="subcellular location">
    <subcellularLocation>
        <location evidence="1">Membrane</location>
        <topology evidence="1">Multi-pass membrane protein</topology>
    </subcellularLocation>
</comment>
<dbReference type="PANTHER" id="PTHR43310">
    <property type="entry name" value="SULFATE TRANSPORTER YBAR-RELATED"/>
    <property type="match status" value="1"/>
</dbReference>
<feature type="domain" description="SLC26A/SulP transporter" evidence="7">
    <location>
        <begin position="69"/>
        <end position="419"/>
    </location>
</feature>
<dbReference type="AlphaFoldDB" id="A0A8J5XWL4"/>
<evidence type="ECO:0000313" key="9">
    <source>
        <dbReference type="Proteomes" id="UP000751190"/>
    </source>
</evidence>
<evidence type="ECO:0000313" key="8">
    <source>
        <dbReference type="EMBL" id="KAG8469992.1"/>
    </source>
</evidence>
<gene>
    <name evidence="8" type="ORF">KFE25_006447</name>
</gene>
<protein>
    <recommendedName>
        <fullName evidence="7">SLC26A/SulP transporter domain-containing protein</fullName>
    </recommendedName>
</protein>
<keyword evidence="3 6" id="KW-1133">Transmembrane helix</keyword>
<dbReference type="OMA" id="DEHTHEW"/>
<keyword evidence="4 6" id="KW-0472">Membrane</keyword>
<evidence type="ECO:0000256" key="2">
    <source>
        <dbReference type="ARBA" id="ARBA00022692"/>
    </source>
</evidence>
<feature type="transmembrane region" description="Helical" evidence="6">
    <location>
        <begin position="342"/>
        <end position="369"/>
    </location>
</feature>
<evidence type="ECO:0000256" key="6">
    <source>
        <dbReference type="SAM" id="Phobius"/>
    </source>
</evidence>
<dbReference type="OrthoDB" id="288203at2759"/>
<reference evidence="8" key="1">
    <citation type="submission" date="2021-05" db="EMBL/GenBank/DDBJ databases">
        <title>The genome of the haptophyte Pavlova lutheri (Diacronema luteri, Pavlovales) - a model for lipid biosynthesis in eukaryotic algae.</title>
        <authorList>
            <person name="Hulatt C.J."/>
            <person name="Posewitz M.C."/>
        </authorList>
    </citation>
    <scope>NUCLEOTIDE SEQUENCE</scope>
    <source>
        <strain evidence="8">NIVA-4/92</strain>
    </source>
</reference>
<feature type="transmembrane region" description="Helical" evidence="6">
    <location>
        <begin position="217"/>
        <end position="234"/>
    </location>
</feature>
<sequence length="637" mass="67253">MDHHALPAELELARDAAVHHAESQLTMIADVHTSPTSAPRAPTARKDGEPLPAWSQMSRADRLAYVKTEVLLGVVISFAQVPESVSFAFLAHVRPAVALHSAWIVGLVCALFGGRPGMIHGASGAFAAVIATFLSKPNALGESGDGVELLFPSVMLAGVLMGLVWLGGGARFVTMIGEPVMVGFCNGLAIVIFLAQLHPFRAHDEAGRATWKGGVELGLMLAIMTVSMLTMEFVPKIPRAWAKMLPSSLLAIVIASALELLIRAHGLRTDTIGDVARLSDESRFPIPFFLDARYDLAVLRRPGAALQIVKQACILCLVGVVESLMTTEVVTELVKTPANQHAVISAMGAANCIAGFLGGMGGNAMIALSQINGLSGGKGRLAPATTALCVMGCVMGAYPLLNHVPISALTGVMLVVVVHTFRWSSLGYFVAALVPTAEQRARCRLGRLRLPVACDRWDALVAALVTAVTVACNLMYAVVLGVVLTAVRFAWDASHRLHVSREPSADGRSVTYTARDGHLFFGNALRFGRWFDFDADPQRVELRIEHDASDLSAQTALKKLRGEYEARGKTLHVVVRRALKPATSPSCASPSSSRGGSGSSFGTARSASAAPVVSAPPAPADATVEPEPGTPARDSAV</sequence>
<feature type="transmembrane region" description="Helical" evidence="6">
    <location>
        <begin position="93"/>
        <end position="112"/>
    </location>
</feature>
<dbReference type="Proteomes" id="UP000751190">
    <property type="component" value="Unassembled WGS sequence"/>
</dbReference>
<feature type="transmembrane region" description="Helical" evidence="6">
    <location>
        <begin position="149"/>
        <end position="168"/>
    </location>
</feature>
<organism evidence="8 9">
    <name type="scientific">Diacronema lutheri</name>
    <name type="common">Unicellular marine alga</name>
    <name type="synonym">Monochrysis lutheri</name>
    <dbReference type="NCBI Taxonomy" id="2081491"/>
    <lineage>
        <taxon>Eukaryota</taxon>
        <taxon>Haptista</taxon>
        <taxon>Haptophyta</taxon>
        <taxon>Pavlovophyceae</taxon>
        <taxon>Pavlovales</taxon>
        <taxon>Pavlovaceae</taxon>
        <taxon>Diacronema</taxon>
    </lineage>
</organism>
<dbReference type="GO" id="GO:0016020">
    <property type="term" value="C:membrane"/>
    <property type="evidence" value="ECO:0007669"/>
    <property type="project" value="UniProtKB-SubCell"/>
</dbReference>
<dbReference type="Pfam" id="PF00916">
    <property type="entry name" value="Sulfate_transp"/>
    <property type="match status" value="1"/>
</dbReference>
<feature type="transmembrane region" description="Helical" evidence="6">
    <location>
        <begin position="64"/>
        <end position="81"/>
    </location>
</feature>
<evidence type="ECO:0000259" key="7">
    <source>
        <dbReference type="Pfam" id="PF00916"/>
    </source>
</evidence>
<dbReference type="InterPro" id="IPR011547">
    <property type="entry name" value="SLC26A/SulP_dom"/>
</dbReference>
<name>A0A8J5XWL4_DIALT</name>
<feature type="region of interest" description="Disordered" evidence="5">
    <location>
        <begin position="582"/>
        <end position="637"/>
    </location>
</feature>
<comment type="caution">
    <text evidence="8">The sequence shown here is derived from an EMBL/GenBank/DDBJ whole genome shotgun (WGS) entry which is preliminary data.</text>
</comment>
<dbReference type="EMBL" id="JAGTXO010000002">
    <property type="protein sequence ID" value="KAG8469992.1"/>
    <property type="molecule type" value="Genomic_DNA"/>
</dbReference>
<evidence type="ECO:0000256" key="5">
    <source>
        <dbReference type="SAM" id="MobiDB-lite"/>
    </source>
</evidence>
<keyword evidence="9" id="KW-1185">Reference proteome</keyword>
<feature type="compositionally biased region" description="Low complexity" evidence="5">
    <location>
        <begin position="582"/>
        <end position="613"/>
    </location>
</feature>
<feature type="transmembrane region" description="Helical" evidence="6">
    <location>
        <begin position="381"/>
        <end position="401"/>
    </location>
</feature>
<dbReference type="InterPro" id="IPR036513">
    <property type="entry name" value="STAS_dom_sf"/>
</dbReference>
<evidence type="ECO:0000256" key="1">
    <source>
        <dbReference type="ARBA" id="ARBA00004141"/>
    </source>
</evidence>
<feature type="transmembrane region" description="Helical" evidence="6">
    <location>
        <begin position="458"/>
        <end position="491"/>
    </location>
</feature>